<dbReference type="InterPro" id="IPR046357">
    <property type="entry name" value="PPIase_dom_sf"/>
</dbReference>
<keyword evidence="4" id="KW-1185">Reference proteome</keyword>
<dbReference type="Gene3D" id="3.10.50.40">
    <property type="match status" value="1"/>
</dbReference>
<gene>
    <name evidence="3" type="ORF">C5O00_04295</name>
</gene>
<sequence length="228" mass="26297">MRYFPSLIFLIKPLMKKAAGSALITFVFIFLHSHVLFGQTRSEAQAIMNDIKTEEEIGYASEYLPGWTIQMEKLTPNDQNWVDHESQLISGTPYIITEDGETYMYKLIAEDSIKQFRVSYIFLDGSVHRYRKIDGIRTKVMKQYAKGVSFASLASRYSMDVSGSVNGGDLGWFNEKTMVPEFEKSIANHNKGEIFTVDSVLRRWYFVVLKTYEDRKVLQKTLAKIKIN</sequence>
<keyword evidence="1" id="KW-0697">Rotamase</keyword>
<proteinExistence type="predicted"/>
<dbReference type="EMBL" id="CP027062">
    <property type="protein sequence ID" value="AVI50425.1"/>
    <property type="molecule type" value="Genomic_DNA"/>
</dbReference>
<dbReference type="Proteomes" id="UP000238442">
    <property type="component" value="Chromosome"/>
</dbReference>
<organism evidence="3 4">
    <name type="scientific">Pukyongia salina</name>
    <dbReference type="NCBI Taxonomy" id="2094025"/>
    <lineage>
        <taxon>Bacteria</taxon>
        <taxon>Pseudomonadati</taxon>
        <taxon>Bacteroidota</taxon>
        <taxon>Flavobacteriia</taxon>
        <taxon>Flavobacteriales</taxon>
        <taxon>Flavobacteriaceae</taxon>
        <taxon>Pukyongia</taxon>
    </lineage>
</organism>
<dbReference type="SUPFAM" id="SSF54534">
    <property type="entry name" value="FKBP-like"/>
    <property type="match status" value="1"/>
</dbReference>
<dbReference type="PANTHER" id="PTHR47245">
    <property type="entry name" value="PEPTIDYLPROLYL ISOMERASE"/>
    <property type="match status" value="1"/>
</dbReference>
<protein>
    <recommendedName>
        <fullName evidence="2">PpiC domain-containing protein</fullName>
    </recommendedName>
</protein>
<dbReference type="AlphaFoldDB" id="A0A2S0HUX5"/>
<evidence type="ECO:0000313" key="3">
    <source>
        <dbReference type="EMBL" id="AVI50425.1"/>
    </source>
</evidence>
<dbReference type="PANTHER" id="PTHR47245:SF2">
    <property type="entry name" value="PEPTIDYL-PROLYL CIS-TRANS ISOMERASE HP_0175-RELATED"/>
    <property type="match status" value="1"/>
</dbReference>
<dbReference type="Pfam" id="PF13616">
    <property type="entry name" value="Rotamase_3"/>
    <property type="match status" value="1"/>
</dbReference>
<dbReference type="PROSITE" id="PS01096">
    <property type="entry name" value="PPIC_PPIASE_1"/>
    <property type="match status" value="1"/>
</dbReference>
<accession>A0A2S0HUX5</accession>
<dbReference type="InterPro" id="IPR000297">
    <property type="entry name" value="PPIase_PpiC"/>
</dbReference>
<feature type="domain" description="PpiC" evidence="2">
    <location>
        <begin position="113"/>
        <end position="211"/>
    </location>
</feature>
<dbReference type="PROSITE" id="PS50198">
    <property type="entry name" value="PPIC_PPIASE_2"/>
    <property type="match status" value="1"/>
</dbReference>
<evidence type="ECO:0000256" key="1">
    <source>
        <dbReference type="PROSITE-ProRule" id="PRU00278"/>
    </source>
</evidence>
<keyword evidence="1" id="KW-0413">Isomerase</keyword>
<dbReference type="GO" id="GO:0003755">
    <property type="term" value="F:peptidyl-prolyl cis-trans isomerase activity"/>
    <property type="evidence" value="ECO:0007669"/>
    <property type="project" value="UniProtKB-KW"/>
</dbReference>
<evidence type="ECO:0000313" key="4">
    <source>
        <dbReference type="Proteomes" id="UP000238442"/>
    </source>
</evidence>
<dbReference type="InterPro" id="IPR023058">
    <property type="entry name" value="PPIase_PpiC_CS"/>
</dbReference>
<name>A0A2S0HUX5_9FLAO</name>
<dbReference type="InterPro" id="IPR050245">
    <property type="entry name" value="PrsA_foldase"/>
</dbReference>
<dbReference type="KEGG" id="aue:C5O00_04295"/>
<evidence type="ECO:0000259" key="2">
    <source>
        <dbReference type="PROSITE" id="PS50198"/>
    </source>
</evidence>
<reference evidence="3 4" key="1">
    <citation type="submission" date="2018-02" db="EMBL/GenBank/DDBJ databases">
        <title>Genomic analysis of the strain RR4-38 isolated from a seawater recirculating aquaculture system.</title>
        <authorList>
            <person name="Kim Y.-S."/>
            <person name="Jang Y.H."/>
            <person name="Kim K.-H."/>
        </authorList>
    </citation>
    <scope>NUCLEOTIDE SEQUENCE [LARGE SCALE GENOMIC DNA]</scope>
    <source>
        <strain evidence="3 4">RR4-38</strain>
    </source>
</reference>